<organism evidence="2 3">
    <name type="scientific">Autumnicola edwardsiae</name>
    <dbReference type="NCBI Taxonomy" id="3075594"/>
    <lineage>
        <taxon>Bacteria</taxon>
        <taxon>Pseudomonadati</taxon>
        <taxon>Bacteroidota</taxon>
        <taxon>Flavobacteriia</taxon>
        <taxon>Flavobacteriales</taxon>
        <taxon>Flavobacteriaceae</taxon>
        <taxon>Autumnicola</taxon>
    </lineage>
</organism>
<dbReference type="Pfam" id="PF12725">
    <property type="entry name" value="DUF3810"/>
    <property type="match status" value="1"/>
</dbReference>
<evidence type="ECO:0000313" key="2">
    <source>
        <dbReference type="EMBL" id="MDT0649933.1"/>
    </source>
</evidence>
<feature type="transmembrane region" description="Helical" evidence="1">
    <location>
        <begin position="49"/>
        <end position="75"/>
    </location>
</feature>
<keyword evidence="3" id="KW-1185">Reference proteome</keyword>
<proteinExistence type="predicted"/>
<keyword evidence="1" id="KW-0472">Membrane</keyword>
<keyword evidence="1" id="KW-1133">Transmembrane helix</keyword>
<dbReference type="Proteomes" id="UP001248819">
    <property type="component" value="Unassembled WGS sequence"/>
</dbReference>
<reference evidence="2 3" key="1">
    <citation type="submission" date="2023-09" db="EMBL/GenBank/DDBJ databases">
        <authorList>
            <person name="Rey-Velasco X."/>
        </authorList>
    </citation>
    <scope>NUCLEOTIDE SEQUENCE [LARGE SCALE GENOMIC DNA]</scope>
    <source>
        <strain evidence="2 3">F297</strain>
    </source>
</reference>
<name>A0ABU3CUL3_9FLAO</name>
<accession>A0ABU3CUL3</accession>
<dbReference type="RefSeq" id="WP_311484092.1">
    <property type="nucleotide sequence ID" value="NZ_JAVRHP010000028.1"/>
</dbReference>
<protein>
    <submittedName>
        <fullName evidence="2">DUF3810 domain-containing protein</fullName>
    </submittedName>
</protein>
<dbReference type="EMBL" id="JAVRHP010000028">
    <property type="protein sequence ID" value="MDT0649933.1"/>
    <property type="molecule type" value="Genomic_DNA"/>
</dbReference>
<evidence type="ECO:0000256" key="1">
    <source>
        <dbReference type="SAM" id="Phobius"/>
    </source>
</evidence>
<comment type="caution">
    <text evidence="2">The sequence shown here is derived from an EMBL/GenBank/DDBJ whole genome shotgun (WGS) entry which is preliminary data.</text>
</comment>
<feature type="transmembrane region" description="Helical" evidence="1">
    <location>
        <begin position="87"/>
        <end position="108"/>
    </location>
</feature>
<dbReference type="InterPro" id="IPR024294">
    <property type="entry name" value="DUF3810"/>
</dbReference>
<gene>
    <name evidence="2" type="ORF">RM529_07240</name>
</gene>
<sequence length="357" mass="41775">MKRKTTLVLALLLPLQIILIKILSAYPLFIEKWYSNFLYPEISSIMRISLGIAPFSLGDLLYGFLVILLIRWIVIRIKERFRNPRKWLIEAFASLSIIYACFNLFWGYNYYRLPLHRSLEIENEYTTEKLITLTKSLIARSNQIHAELAENDSVKIEIPYNTRQLFDKTIEGYESVSTEFPELAYSGESLKSSLYSMPLSYMGFNGYLNPLTNEAQVNTYIVPYKIPTTASHELGHQLGFAKENEANFIACLVTMNHPDPYFRYSGFTFALRYCLHELYRRDKALSEELIATMNPGILANYREVEEFWVAHKNPFEPMFQIIYNRYLIVNNQSEGLRSYSYVVALLVNYFEDVENEF</sequence>
<keyword evidence="1" id="KW-0812">Transmembrane</keyword>
<evidence type="ECO:0000313" key="3">
    <source>
        <dbReference type="Proteomes" id="UP001248819"/>
    </source>
</evidence>